<evidence type="ECO:0000256" key="1">
    <source>
        <dbReference type="SAM" id="Phobius"/>
    </source>
</evidence>
<protein>
    <submittedName>
        <fullName evidence="3">Uncharacterized protein</fullName>
    </submittedName>
</protein>
<feature type="transmembrane region" description="Helical" evidence="1">
    <location>
        <begin position="48"/>
        <end position="72"/>
    </location>
</feature>
<keyword evidence="1" id="KW-0472">Membrane</keyword>
<proteinExistence type="predicted"/>
<accession>A0A1H2EH97</accession>
<dbReference type="Proteomes" id="UP001224477">
    <property type="component" value="Unassembled WGS sequence"/>
</dbReference>
<dbReference type="AlphaFoldDB" id="A0A1H2EH97"/>
<sequence length="141" mass="15631">MDTSTSQVRNPSRPAMVTFSVAYCLILTIKIAYWVVSDGWGMARTGDISIIMLLPAALTCILLAVGSLLLWLRSAKSSWFLLGSLLFGLMLIPLMLPEVFLVSASQYVQVAWFVLPAALQAALLIAVWVYSLRIRRTGYFK</sequence>
<gene>
    <name evidence="3" type="ORF">HX826_15140</name>
    <name evidence="2" type="ORF">RCO22_04995</name>
</gene>
<feature type="transmembrane region" description="Helical" evidence="1">
    <location>
        <begin position="79"/>
        <end position="104"/>
    </location>
</feature>
<keyword evidence="5" id="KW-1185">Reference proteome</keyword>
<organism evidence="3 4">
    <name type="scientific">Pseudomonas yamanorum</name>
    <dbReference type="NCBI Taxonomy" id="515393"/>
    <lineage>
        <taxon>Bacteria</taxon>
        <taxon>Pseudomonadati</taxon>
        <taxon>Pseudomonadota</taxon>
        <taxon>Gammaproteobacteria</taxon>
        <taxon>Pseudomonadales</taxon>
        <taxon>Pseudomonadaceae</taxon>
        <taxon>Pseudomonas</taxon>
    </lineage>
</organism>
<reference evidence="2 5" key="2">
    <citation type="journal article" date="2023" name="Microbiol. Resour. Announc.">
        <title>Whole-genome sequence of Pseudomonas yamanorum OLsAu1 isolated from the edible ectomycorrhizal mushroom Lactarius sp. section Deliciosi.</title>
        <authorList>
            <person name="Ramirez-Mendoza R."/>
            <person name="Angeles-Argaiz R.E."/>
            <person name="Hernandez-Oaxaca D."/>
            <person name="Aguirre-Beltran L."/>
            <person name="Almaraz-Suarez J."/>
            <person name="Perez-Moreno J."/>
        </authorList>
    </citation>
    <scope>NUCLEOTIDE SEQUENCE [LARGE SCALE GENOMIC DNA]</scope>
    <source>
        <strain evidence="2 5">OLsAu1</strain>
    </source>
</reference>
<name>A0A1H2EH97_9PSED</name>
<reference evidence="3 4" key="1">
    <citation type="submission" date="2020-04" db="EMBL/GenBank/DDBJ databases">
        <title>Molecular characterization of pseudomonads from Agaricus bisporus reveal novel blotch 2 pathogens in Western Europe.</title>
        <authorList>
            <person name="Taparia T."/>
            <person name="Krijger M."/>
            <person name="Haynes E."/>
            <person name="Elpinstone J.G."/>
            <person name="Noble R."/>
            <person name="Van Der Wolf J."/>
        </authorList>
    </citation>
    <scope>NUCLEOTIDE SEQUENCE [LARGE SCALE GENOMIC DNA]</scope>
    <source>
        <strain evidence="3 4">IPO3753</strain>
    </source>
</reference>
<evidence type="ECO:0000313" key="3">
    <source>
        <dbReference type="EMBL" id="NWD43204.1"/>
    </source>
</evidence>
<dbReference type="OrthoDB" id="7033098at2"/>
<dbReference type="EMBL" id="JACAQR010000020">
    <property type="protein sequence ID" value="NWD43204.1"/>
    <property type="molecule type" value="Genomic_DNA"/>
</dbReference>
<dbReference type="GeneID" id="93511247"/>
<dbReference type="EMBL" id="JAVGXC010000003">
    <property type="protein sequence ID" value="MDR0188284.1"/>
    <property type="molecule type" value="Genomic_DNA"/>
</dbReference>
<dbReference type="Proteomes" id="UP000546584">
    <property type="component" value="Unassembled WGS sequence"/>
</dbReference>
<keyword evidence="1" id="KW-1133">Transmembrane helix</keyword>
<keyword evidence="1" id="KW-0812">Transmembrane</keyword>
<dbReference type="RefSeq" id="WP_063031168.1">
    <property type="nucleotide sequence ID" value="NZ_CP012400.2"/>
</dbReference>
<feature type="transmembrane region" description="Helical" evidence="1">
    <location>
        <begin position="15"/>
        <end position="36"/>
    </location>
</feature>
<evidence type="ECO:0000313" key="5">
    <source>
        <dbReference type="Proteomes" id="UP001224477"/>
    </source>
</evidence>
<comment type="caution">
    <text evidence="3">The sequence shown here is derived from an EMBL/GenBank/DDBJ whole genome shotgun (WGS) entry which is preliminary data.</text>
</comment>
<evidence type="ECO:0000313" key="4">
    <source>
        <dbReference type="Proteomes" id="UP000546584"/>
    </source>
</evidence>
<evidence type="ECO:0000313" key="2">
    <source>
        <dbReference type="EMBL" id="MDR0188284.1"/>
    </source>
</evidence>
<feature type="transmembrane region" description="Helical" evidence="1">
    <location>
        <begin position="110"/>
        <end position="132"/>
    </location>
</feature>